<comment type="caution">
    <text evidence="1">The sequence shown here is derived from an EMBL/GenBank/DDBJ whole genome shotgun (WGS) entry which is preliminary data.</text>
</comment>
<name>A0A9X2WNE7_9GAMM</name>
<proteinExistence type="predicted"/>
<keyword evidence="2" id="KW-1185">Reference proteome</keyword>
<accession>A0A9X2WNE7</accession>
<dbReference type="EMBL" id="JAMTCD010000013">
    <property type="protein sequence ID" value="MCT7942326.1"/>
    <property type="molecule type" value="Genomic_DNA"/>
</dbReference>
<sequence>MIKTASQCADHGLWPIDGSYWTNYYTTSILSGDGGIATSFSELRRLKPEAILSCH</sequence>
<protein>
    <submittedName>
        <fullName evidence="1">Uncharacterized protein</fullName>
    </submittedName>
</protein>
<organism evidence="1 2">
    <name type="scientific">Shewanella holmiensis</name>
    <dbReference type="NCBI Taxonomy" id="2952222"/>
    <lineage>
        <taxon>Bacteria</taxon>
        <taxon>Pseudomonadati</taxon>
        <taxon>Pseudomonadota</taxon>
        <taxon>Gammaproteobacteria</taxon>
        <taxon>Alteromonadales</taxon>
        <taxon>Shewanellaceae</taxon>
        <taxon>Shewanella</taxon>
    </lineage>
</organism>
<dbReference type="Proteomes" id="UP001155546">
    <property type="component" value="Unassembled WGS sequence"/>
</dbReference>
<reference evidence="1" key="1">
    <citation type="journal article" date="2023" name="Int. J. Syst. Evol. Microbiol.">
        <title>&lt;i&gt;Shewanella septentrionalis&lt;/i&gt; sp. nov. and &lt;i&gt;Shewanella holmiensis&lt;/i&gt; sp. nov., isolated from Baltic Sea water and sediments.</title>
        <authorList>
            <person name="Martin-Rodriguez A.J."/>
            <person name="Thorell K."/>
            <person name="Joffre E."/>
            <person name="Jensie-Markopoulos S."/>
            <person name="Moore E.R.B."/>
            <person name="Sjoling A."/>
        </authorList>
    </citation>
    <scope>NUCLEOTIDE SEQUENCE</scope>
    <source>
        <strain evidence="1">SP1S2-7</strain>
    </source>
</reference>
<dbReference type="RefSeq" id="WP_261298697.1">
    <property type="nucleotide sequence ID" value="NZ_JAMTCD010000013.1"/>
</dbReference>
<evidence type="ECO:0000313" key="2">
    <source>
        <dbReference type="Proteomes" id="UP001155546"/>
    </source>
</evidence>
<dbReference type="AlphaFoldDB" id="A0A9X2WNE7"/>
<gene>
    <name evidence="1" type="ORF">NE535_11030</name>
</gene>
<evidence type="ECO:0000313" key="1">
    <source>
        <dbReference type="EMBL" id="MCT7942326.1"/>
    </source>
</evidence>